<keyword evidence="1 4" id="KW-0812">Transmembrane</keyword>
<evidence type="ECO:0000256" key="1">
    <source>
        <dbReference type="ARBA" id="ARBA00022692"/>
    </source>
</evidence>
<dbReference type="EMBL" id="SGIT01000003">
    <property type="protein sequence ID" value="RZF58655.1"/>
    <property type="molecule type" value="Genomic_DNA"/>
</dbReference>
<sequence>MNMKTAIRSSTRPSVKGTVYSILFAISFGHFINDLLQAVIPSIYPMLKESFALNFTQIGLITLVFQLSASILQPFVGRYTDRRPNPGSLAIGMGFTLVGLVSLSMASNFLFVLLSVCLVGIGSSIFHPEASRVAQLASGGKKGLAQSIFQVGGNAGSAIGPLMAALIIIPHGQRHIQWFCLIAIVGILLLSVVGKWYKGSIQERERRKSAANAGAQSLVNSTYALSRGKIISSIVILLVLIFSKYIYMTSITSYFTFYLIGKFGLSVQESQFYLFAFLAAIAVGTILGGPLGDRYGRKIIIWISILGAAPFTLALPYVGLTFTVILAIIIGVIISSAFSAILVYATDLVPGKVGMIAGLFFGFAFGIAGLGSAFLGWLADRTSIEYVFRICAYLPLIGIVTWFLPNVKGR</sequence>
<gene>
    <name evidence="6" type="ORF">EWE74_15080</name>
</gene>
<dbReference type="GO" id="GO:0005886">
    <property type="term" value="C:plasma membrane"/>
    <property type="evidence" value="ECO:0007669"/>
    <property type="project" value="TreeGrafter"/>
</dbReference>
<dbReference type="CDD" id="cd17478">
    <property type="entry name" value="MFS_FsR"/>
    <property type="match status" value="1"/>
</dbReference>
<feature type="transmembrane region" description="Helical" evidence="4">
    <location>
        <begin position="52"/>
        <end position="72"/>
    </location>
</feature>
<dbReference type="SUPFAM" id="SSF103473">
    <property type="entry name" value="MFS general substrate transporter"/>
    <property type="match status" value="1"/>
</dbReference>
<feature type="transmembrane region" description="Helical" evidence="4">
    <location>
        <begin position="175"/>
        <end position="197"/>
    </location>
</feature>
<dbReference type="Pfam" id="PF07690">
    <property type="entry name" value="MFS_1"/>
    <property type="match status" value="1"/>
</dbReference>
<comment type="caution">
    <text evidence="6">The sequence shown here is derived from an EMBL/GenBank/DDBJ whole genome shotgun (WGS) entry which is preliminary data.</text>
</comment>
<evidence type="ECO:0000313" key="6">
    <source>
        <dbReference type="EMBL" id="RZF58655.1"/>
    </source>
</evidence>
<evidence type="ECO:0000259" key="5">
    <source>
        <dbReference type="PROSITE" id="PS50850"/>
    </source>
</evidence>
<evidence type="ECO:0000256" key="3">
    <source>
        <dbReference type="ARBA" id="ARBA00023136"/>
    </source>
</evidence>
<reference evidence="6 7" key="1">
    <citation type="submission" date="2019-02" db="EMBL/GenBank/DDBJ databases">
        <authorList>
            <person name="Li Y."/>
        </authorList>
    </citation>
    <scope>NUCLEOTIDE SEQUENCE [LARGE SCALE GENOMIC DNA]</scope>
    <source>
        <strain evidence="6 7">30C10-4-7</strain>
    </source>
</reference>
<feature type="transmembrane region" description="Helical" evidence="4">
    <location>
        <begin position="356"/>
        <end position="378"/>
    </location>
</feature>
<dbReference type="Proteomes" id="UP000292855">
    <property type="component" value="Unassembled WGS sequence"/>
</dbReference>
<feature type="transmembrane region" description="Helical" evidence="4">
    <location>
        <begin position="384"/>
        <end position="404"/>
    </location>
</feature>
<dbReference type="Gene3D" id="1.20.1250.20">
    <property type="entry name" value="MFS general substrate transporter like domains"/>
    <property type="match status" value="2"/>
</dbReference>
<feature type="transmembrane region" description="Helical" evidence="4">
    <location>
        <begin position="20"/>
        <end position="40"/>
    </location>
</feature>
<dbReference type="OrthoDB" id="9770492at2"/>
<feature type="transmembrane region" description="Helical" evidence="4">
    <location>
        <begin position="324"/>
        <end position="344"/>
    </location>
</feature>
<feature type="transmembrane region" description="Helical" evidence="4">
    <location>
        <begin position="272"/>
        <end position="292"/>
    </location>
</feature>
<name>A0A4Q6XHN2_9SPHI</name>
<feature type="transmembrane region" description="Helical" evidence="4">
    <location>
        <begin position="84"/>
        <end position="103"/>
    </location>
</feature>
<dbReference type="PROSITE" id="PS50850">
    <property type="entry name" value="MFS"/>
    <property type="match status" value="1"/>
</dbReference>
<proteinExistence type="predicted"/>
<dbReference type="AlphaFoldDB" id="A0A4Q6XHN2"/>
<feature type="transmembrane region" description="Helical" evidence="4">
    <location>
        <begin position="148"/>
        <end position="169"/>
    </location>
</feature>
<dbReference type="InterPro" id="IPR020846">
    <property type="entry name" value="MFS_dom"/>
</dbReference>
<evidence type="ECO:0000256" key="4">
    <source>
        <dbReference type="SAM" id="Phobius"/>
    </source>
</evidence>
<evidence type="ECO:0000313" key="7">
    <source>
        <dbReference type="Proteomes" id="UP000292855"/>
    </source>
</evidence>
<protein>
    <submittedName>
        <fullName evidence="6">MFS transporter</fullName>
    </submittedName>
</protein>
<dbReference type="PANTHER" id="PTHR43129:SF1">
    <property type="entry name" value="FOSMIDOMYCIN RESISTANCE PROTEIN"/>
    <property type="match status" value="1"/>
</dbReference>
<dbReference type="GO" id="GO:0022857">
    <property type="term" value="F:transmembrane transporter activity"/>
    <property type="evidence" value="ECO:0007669"/>
    <property type="project" value="InterPro"/>
</dbReference>
<keyword evidence="7" id="KW-1185">Reference proteome</keyword>
<accession>A0A4Q6XHN2</accession>
<organism evidence="6 7">
    <name type="scientific">Sphingobacterium corticibacterium</name>
    <dbReference type="NCBI Taxonomy" id="2484746"/>
    <lineage>
        <taxon>Bacteria</taxon>
        <taxon>Pseudomonadati</taxon>
        <taxon>Bacteroidota</taxon>
        <taxon>Sphingobacteriia</taxon>
        <taxon>Sphingobacteriales</taxon>
        <taxon>Sphingobacteriaceae</taxon>
        <taxon>Sphingobacterium</taxon>
    </lineage>
</organism>
<keyword evidence="3 4" id="KW-0472">Membrane</keyword>
<feature type="transmembrane region" description="Helical" evidence="4">
    <location>
        <begin position="299"/>
        <end position="318"/>
    </location>
</feature>
<feature type="transmembrane region" description="Helical" evidence="4">
    <location>
        <begin position="109"/>
        <end position="127"/>
    </location>
</feature>
<feature type="transmembrane region" description="Helical" evidence="4">
    <location>
        <begin position="234"/>
        <end position="260"/>
    </location>
</feature>
<feature type="domain" description="Major facilitator superfamily (MFS) profile" evidence="5">
    <location>
        <begin position="22"/>
        <end position="410"/>
    </location>
</feature>
<dbReference type="PANTHER" id="PTHR43129">
    <property type="entry name" value="FOSMIDOMYCIN RESISTANCE PROTEIN"/>
    <property type="match status" value="1"/>
</dbReference>
<keyword evidence="2 4" id="KW-1133">Transmembrane helix</keyword>
<dbReference type="InterPro" id="IPR036259">
    <property type="entry name" value="MFS_trans_sf"/>
</dbReference>
<dbReference type="InterPro" id="IPR011701">
    <property type="entry name" value="MFS"/>
</dbReference>
<evidence type="ECO:0000256" key="2">
    <source>
        <dbReference type="ARBA" id="ARBA00022989"/>
    </source>
</evidence>